<sequence length="569" mass="58987">MRALGVLTIPVITVPVGMASASAVGVTVPPPPSKALPSALDIASPYQAQHLCDPHAKPGVVAFAKLMSGYYKLGTADYGITRNCNSGVTEHSEGRAWDWMLSVAKPNEKAVADAVTQWLSAPDALGRPGAMARRFGIMYIIWNHKMWRAYDPARGWATYTGSVPHTDHIHFSFSWDGAYGHTSWWTGKAITTVDPGPASTPTATTPNPTTPTPTTPKPTTPPQPPSAVYSLLVAGATGPDVALAQKVIGTTPDGVFGPKTQAALVAWQRAHGLKVTGQLDPATWAAMVALKLIPARSTSAPSTPSPTPSQPTTPAKPPTTPSPTPSQPTTPAKPPTTPSSALAPYAKLTLAQGATGAAVVALQKSLGITSDGAFGPQTMAAVKAFQTRRNLPATGIVGPATWAALMVTSGGSTTASRSTATPRVATPYTALLSTVLRVGSHGTAVRTLQRALGGLSVDGAFGARTAAAVKALQKATGLPQTGVVDVTVWQALENRDYPLRAYYGTVLRPGSRGAAVTALQNALRLTPDGTFGPGDESAVKALQGRAKLARTGVVATLTWQALEAELRRR</sequence>
<dbReference type="AlphaFoldDB" id="A0A852WFW9"/>
<feature type="domain" description="Peptidoglycan binding-like" evidence="2">
    <location>
        <begin position="519"/>
        <end position="562"/>
    </location>
</feature>
<evidence type="ECO:0000256" key="1">
    <source>
        <dbReference type="SAM" id="MobiDB-lite"/>
    </source>
</evidence>
<dbReference type="Proteomes" id="UP000573599">
    <property type="component" value="Unassembled WGS sequence"/>
</dbReference>
<feature type="compositionally biased region" description="Pro residues" evidence="1">
    <location>
        <begin position="303"/>
        <end position="337"/>
    </location>
</feature>
<evidence type="ECO:0000313" key="5">
    <source>
        <dbReference type="Proteomes" id="UP000573599"/>
    </source>
</evidence>
<evidence type="ECO:0000259" key="2">
    <source>
        <dbReference type="Pfam" id="PF01471"/>
    </source>
</evidence>
<dbReference type="InterPro" id="IPR036365">
    <property type="entry name" value="PGBD-like_sf"/>
</dbReference>
<dbReference type="Gene3D" id="1.10.101.10">
    <property type="entry name" value="PGBD-like superfamily/PGBD"/>
    <property type="match status" value="4"/>
</dbReference>
<dbReference type="InterPro" id="IPR002477">
    <property type="entry name" value="Peptidoglycan-bd-like"/>
</dbReference>
<dbReference type="InterPro" id="IPR036366">
    <property type="entry name" value="PGBDSf"/>
</dbReference>
<organism evidence="4 5">
    <name type="scientific">Pedococcus badiiscoriae</name>
    <dbReference type="NCBI Taxonomy" id="642776"/>
    <lineage>
        <taxon>Bacteria</taxon>
        <taxon>Bacillati</taxon>
        <taxon>Actinomycetota</taxon>
        <taxon>Actinomycetes</taxon>
        <taxon>Micrococcales</taxon>
        <taxon>Intrasporangiaceae</taxon>
        <taxon>Pedococcus</taxon>
    </lineage>
</organism>
<dbReference type="SUPFAM" id="SSF47090">
    <property type="entry name" value="PGBD-like"/>
    <property type="match status" value="4"/>
</dbReference>
<name>A0A852WFW9_9MICO</name>
<gene>
    <name evidence="4" type="ORF">BJ986_002146</name>
</gene>
<dbReference type="PANTHER" id="PTHR41533">
    <property type="entry name" value="L,D-TRANSPEPTIDASE HI_1667-RELATED"/>
    <property type="match status" value="1"/>
</dbReference>
<keyword evidence="4" id="KW-0378">Hydrolase</keyword>
<proteinExistence type="predicted"/>
<feature type="domain" description="Peptidoglycan binding-like" evidence="2">
    <location>
        <begin position="442"/>
        <end position="492"/>
    </location>
</feature>
<evidence type="ECO:0000313" key="4">
    <source>
        <dbReference type="EMBL" id="NYG07659.1"/>
    </source>
</evidence>
<dbReference type="PANTHER" id="PTHR41533:SF1">
    <property type="entry name" value="L,D-TRANSPEPTIDASE YCBB-RELATED"/>
    <property type="match status" value="1"/>
</dbReference>
<dbReference type="RefSeq" id="WP_179421980.1">
    <property type="nucleotide sequence ID" value="NZ_JACCAB010000001.1"/>
</dbReference>
<dbReference type="EMBL" id="JACCAB010000001">
    <property type="protein sequence ID" value="NYG07659.1"/>
    <property type="molecule type" value="Genomic_DNA"/>
</dbReference>
<reference evidence="4 5" key="1">
    <citation type="submission" date="2020-07" db="EMBL/GenBank/DDBJ databases">
        <title>Sequencing the genomes of 1000 actinobacteria strains.</title>
        <authorList>
            <person name="Klenk H.-P."/>
        </authorList>
    </citation>
    <scope>NUCLEOTIDE SEQUENCE [LARGE SCALE GENOMIC DNA]</scope>
    <source>
        <strain evidence="4 5">DSM 23987</strain>
    </source>
</reference>
<dbReference type="InterPro" id="IPR052905">
    <property type="entry name" value="LD-transpeptidase_YkuD-like"/>
</dbReference>
<keyword evidence="5" id="KW-1185">Reference proteome</keyword>
<dbReference type="InterPro" id="IPR058593">
    <property type="entry name" value="ARB_07466-like_C"/>
</dbReference>
<accession>A0A852WFW9</accession>
<dbReference type="Pfam" id="PF26571">
    <property type="entry name" value="VldE"/>
    <property type="match status" value="1"/>
</dbReference>
<evidence type="ECO:0000259" key="3">
    <source>
        <dbReference type="Pfam" id="PF26571"/>
    </source>
</evidence>
<feature type="domain" description="Peptidoglycan binding-like" evidence="2">
    <location>
        <begin position="251"/>
        <end position="287"/>
    </location>
</feature>
<protein>
    <submittedName>
        <fullName evidence="4">Peptidoglycan hydrolase-like protein with peptidoglycan-binding domain</fullName>
    </submittedName>
</protein>
<feature type="compositionally biased region" description="Pro residues" evidence="1">
    <location>
        <begin position="208"/>
        <end position="225"/>
    </location>
</feature>
<feature type="region of interest" description="Disordered" evidence="1">
    <location>
        <begin position="192"/>
        <end position="227"/>
    </location>
</feature>
<feature type="domain" description="ARB-07466-like C-terminal" evidence="3">
    <location>
        <begin position="54"/>
        <end position="169"/>
    </location>
</feature>
<feature type="region of interest" description="Disordered" evidence="1">
    <location>
        <begin position="297"/>
        <end position="341"/>
    </location>
</feature>
<comment type="caution">
    <text evidence="4">The sequence shown here is derived from an EMBL/GenBank/DDBJ whole genome shotgun (WGS) entry which is preliminary data.</text>
</comment>
<dbReference type="PRINTS" id="PR01217">
    <property type="entry name" value="PRICHEXTENSN"/>
</dbReference>
<dbReference type="GO" id="GO:0016787">
    <property type="term" value="F:hydrolase activity"/>
    <property type="evidence" value="ECO:0007669"/>
    <property type="project" value="UniProtKB-KW"/>
</dbReference>
<feature type="domain" description="Peptidoglycan binding-like" evidence="2">
    <location>
        <begin position="368"/>
        <end position="405"/>
    </location>
</feature>
<dbReference type="Pfam" id="PF01471">
    <property type="entry name" value="PG_binding_1"/>
    <property type="match status" value="4"/>
</dbReference>